<accession>A0A0W8FQT0</accession>
<dbReference type="SUPFAM" id="SSF52467">
    <property type="entry name" value="DHS-like NAD/FAD-binding domain"/>
    <property type="match status" value="1"/>
</dbReference>
<gene>
    <name evidence="4" type="ORF">ASZ90_006916</name>
</gene>
<comment type="caution">
    <text evidence="4">The sequence shown here is derived from an EMBL/GenBank/DDBJ whole genome shotgun (WGS) entry which is preliminary data.</text>
</comment>
<dbReference type="Pfam" id="PF02146">
    <property type="entry name" value="SIR2"/>
    <property type="match status" value="1"/>
</dbReference>
<evidence type="ECO:0000256" key="1">
    <source>
        <dbReference type="ARBA" id="ARBA00022679"/>
    </source>
</evidence>
<dbReference type="InterPro" id="IPR026591">
    <property type="entry name" value="Sirtuin_cat_small_dom_sf"/>
</dbReference>
<evidence type="ECO:0000259" key="3">
    <source>
        <dbReference type="PROSITE" id="PS50305"/>
    </source>
</evidence>
<dbReference type="GO" id="GO:0070403">
    <property type="term" value="F:NAD+ binding"/>
    <property type="evidence" value="ECO:0007669"/>
    <property type="project" value="InterPro"/>
</dbReference>
<dbReference type="Gene3D" id="3.40.50.1220">
    <property type="entry name" value="TPP-binding domain"/>
    <property type="match status" value="1"/>
</dbReference>
<keyword evidence="2" id="KW-0520">NAD</keyword>
<reference evidence="4" key="1">
    <citation type="journal article" date="2015" name="Proc. Natl. Acad. Sci. U.S.A.">
        <title>Networks of energetic and metabolic interactions define dynamics in microbial communities.</title>
        <authorList>
            <person name="Embree M."/>
            <person name="Liu J.K."/>
            <person name="Al-Bassam M.M."/>
            <person name="Zengler K."/>
        </authorList>
    </citation>
    <scope>NUCLEOTIDE SEQUENCE</scope>
</reference>
<evidence type="ECO:0000256" key="2">
    <source>
        <dbReference type="ARBA" id="ARBA00023027"/>
    </source>
</evidence>
<name>A0A0W8FQT0_9ZZZZ</name>
<dbReference type="InterPro" id="IPR050134">
    <property type="entry name" value="NAD-dep_sirtuin_deacylases"/>
</dbReference>
<evidence type="ECO:0000313" key="4">
    <source>
        <dbReference type="EMBL" id="KUG23255.1"/>
    </source>
</evidence>
<dbReference type="Gene3D" id="3.30.1600.10">
    <property type="entry name" value="SIR2/SIRT2 'Small Domain"/>
    <property type="match status" value="1"/>
</dbReference>
<dbReference type="InterPro" id="IPR029035">
    <property type="entry name" value="DHS-like_NAD/FAD-binding_dom"/>
</dbReference>
<dbReference type="NCBIfam" id="NF001753">
    <property type="entry name" value="PRK00481.1-3"/>
    <property type="match status" value="1"/>
</dbReference>
<keyword evidence="1" id="KW-0808">Transferase</keyword>
<proteinExistence type="predicted"/>
<dbReference type="PANTHER" id="PTHR11085:SF10">
    <property type="entry name" value="NAD-DEPENDENT PROTEIN DEACYLASE SIRTUIN-5, MITOCHONDRIAL-RELATED"/>
    <property type="match status" value="1"/>
</dbReference>
<dbReference type="InterPro" id="IPR026590">
    <property type="entry name" value="Ssirtuin_cat_dom"/>
</dbReference>
<organism evidence="4">
    <name type="scientific">hydrocarbon metagenome</name>
    <dbReference type="NCBI Taxonomy" id="938273"/>
    <lineage>
        <taxon>unclassified sequences</taxon>
        <taxon>metagenomes</taxon>
        <taxon>ecological metagenomes</taxon>
    </lineage>
</organism>
<dbReference type="AlphaFoldDB" id="A0A0W8FQT0"/>
<dbReference type="PROSITE" id="PS50305">
    <property type="entry name" value="SIRTUIN"/>
    <property type="match status" value="1"/>
</dbReference>
<feature type="domain" description="Deacetylase sirtuin-type" evidence="3">
    <location>
        <begin position="1"/>
        <end position="259"/>
    </location>
</feature>
<dbReference type="GO" id="GO:0017136">
    <property type="term" value="F:histone deacetylase activity, NAD-dependent"/>
    <property type="evidence" value="ECO:0007669"/>
    <property type="project" value="TreeGrafter"/>
</dbReference>
<protein>
    <submittedName>
        <fullName evidence="4">Nad-dependent protein deacetylase of sir2 family</fullName>
    </submittedName>
</protein>
<dbReference type="PANTHER" id="PTHR11085">
    <property type="entry name" value="NAD-DEPENDENT PROTEIN DEACYLASE SIRTUIN-5, MITOCHONDRIAL-RELATED"/>
    <property type="match status" value="1"/>
</dbReference>
<dbReference type="InterPro" id="IPR003000">
    <property type="entry name" value="Sirtuin"/>
</dbReference>
<sequence>MSSIEQAAKIISSSRKGVAFTGAGISAASGISTYRDSGGLWDRYGSQGILNVLAKHPDKTHEILNGFFSALEKAQPNPAHLALAKLEEMGHLEGVITQNVDNLHREAGSKSVYELHGNLFRFRCMTCGKKKGTQRKAFFDMVRPVLNKAETFSLESLLMAFPKCECGGMTRPDFVSFGEAVQDLPKARIAAQTCDVMLVVGTSGVVYPAAALPEIAKSAGACLIEINWKESELTSLCNLSIRAQATEALPRILNCLTPAKKS</sequence>
<dbReference type="EMBL" id="LNQE01000914">
    <property type="protein sequence ID" value="KUG23255.1"/>
    <property type="molecule type" value="Genomic_DNA"/>
</dbReference>